<feature type="binding site" evidence="7">
    <location>
        <position position="55"/>
    </location>
    <ligand>
        <name>S-adenosyl-L-methionine</name>
        <dbReference type="ChEBI" id="CHEBI:59789"/>
    </ligand>
</feature>
<dbReference type="NCBIfam" id="TIGR00006">
    <property type="entry name" value="16S rRNA (cytosine(1402)-N(4))-methyltransferase RsmH"/>
    <property type="match status" value="1"/>
</dbReference>
<evidence type="ECO:0000256" key="6">
    <source>
        <dbReference type="ARBA" id="ARBA00022691"/>
    </source>
</evidence>
<dbReference type="OrthoDB" id="9806637at2"/>
<dbReference type="KEGG" id="sehc:A35E_00404"/>
<dbReference type="Proteomes" id="UP000003937">
    <property type="component" value="Chromosome"/>
</dbReference>
<dbReference type="STRING" id="134287.A35E_00404"/>
<dbReference type="PATRIC" id="fig|134287.3.peg.383"/>
<feature type="binding site" evidence="7">
    <location>
        <position position="101"/>
    </location>
    <ligand>
        <name>S-adenosyl-L-methionine</name>
        <dbReference type="ChEBI" id="CHEBI:59789"/>
    </ligand>
</feature>
<sequence>MLKKYLHTSVLLNEAIQSLHIRENGIYLDGTFGRGGHSRLILSKLGSQGQLFAIDRDLSAIKSAETITDSRFKIIHGSFSNIKQYMDQFSLIGKIDGILLDLGVSSPQLDNPERGFSFMRNGPLDMRMDNTRGQSAAQWLEQATEEEIMRVLKIFGEERFAKRIAQTIVDYKQQKSITHTSELASLILGAVPFRRKHRHPATKSFQAIRIYINNELEEVKRALDSTLTVLSSGGRLSIISFHSLEDRLIKKFIHYYSRKPQLPKGFPLKEEQICMKFKDHNKLDATGKIHPSKQEIQNNPRSRSAILRFARKSTT</sequence>
<dbReference type="HOGENOM" id="CLU_038422_2_0_6"/>
<dbReference type="GO" id="GO:0070475">
    <property type="term" value="P:rRNA base methylation"/>
    <property type="evidence" value="ECO:0007669"/>
    <property type="project" value="UniProtKB-UniRule"/>
</dbReference>
<dbReference type="Pfam" id="PF01795">
    <property type="entry name" value="Methyltransf_5"/>
    <property type="match status" value="1"/>
</dbReference>
<dbReference type="PANTHER" id="PTHR11265:SF0">
    <property type="entry name" value="12S RRNA N4-METHYLCYTIDINE METHYLTRANSFERASE"/>
    <property type="match status" value="1"/>
</dbReference>
<evidence type="ECO:0000313" key="8">
    <source>
        <dbReference type="EMBL" id="AFP85699.1"/>
    </source>
</evidence>
<feature type="binding site" evidence="7">
    <location>
        <position position="108"/>
    </location>
    <ligand>
        <name>S-adenosyl-L-methionine</name>
        <dbReference type="ChEBI" id="CHEBI:59789"/>
    </ligand>
</feature>
<dbReference type="HAMAP" id="MF_01007">
    <property type="entry name" value="16SrRNA_methyltr_H"/>
    <property type="match status" value="1"/>
</dbReference>
<feature type="binding site" evidence="7">
    <location>
        <position position="79"/>
    </location>
    <ligand>
        <name>S-adenosyl-L-methionine</name>
        <dbReference type="ChEBI" id="CHEBI:59789"/>
    </ligand>
</feature>
<dbReference type="InterPro" id="IPR029063">
    <property type="entry name" value="SAM-dependent_MTases_sf"/>
</dbReference>
<protein>
    <recommendedName>
        <fullName evidence="7">Ribosomal RNA small subunit methyltransferase H</fullName>
        <ecNumber evidence="7">2.1.1.199</ecNumber>
    </recommendedName>
    <alternativeName>
        <fullName evidence="7">16S rRNA m(4)C1402 methyltransferase</fullName>
    </alternativeName>
    <alternativeName>
        <fullName evidence="7">rRNA (cytosine-N(4)-)-methyltransferase RsmH</fullName>
    </alternativeName>
</protein>
<accession>J3Z5R6</accession>
<keyword evidence="6 7" id="KW-0949">S-adenosyl-L-methionine</keyword>
<dbReference type="Gene3D" id="1.10.150.170">
    <property type="entry name" value="Putative methyltransferase TM0872, insert domain"/>
    <property type="match status" value="1"/>
</dbReference>
<reference evidence="8 9" key="1">
    <citation type="journal article" date="2012" name="Mol. Biol. Evol.">
        <title>Genome reduction and co-evolution between the primary and secondary bacterial symbionts of psyllids.</title>
        <authorList>
            <person name="Sloan D.B."/>
            <person name="Moran N.A."/>
        </authorList>
    </citation>
    <scope>NUCLEOTIDE SEQUENCE [LARGE SCALE GENOMIC DNA]</scope>
    <source>
        <strain evidence="8">Hcub_S</strain>
    </source>
</reference>
<dbReference type="SUPFAM" id="SSF81799">
    <property type="entry name" value="Putative methyltransferase TM0872, insert domain"/>
    <property type="match status" value="1"/>
</dbReference>
<dbReference type="AlphaFoldDB" id="J3Z5R6"/>
<evidence type="ECO:0000313" key="9">
    <source>
        <dbReference type="Proteomes" id="UP000003937"/>
    </source>
</evidence>
<dbReference type="GO" id="GO:0071424">
    <property type="term" value="F:rRNA (cytosine-N4-)-methyltransferase activity"/>
    <property type="evidence" value="ECO:0007669"/>
    <property type="project" value="UniProtKB-UniRule"/>
</dbReference>
<organism evidence="8 9">
    <name type="scientific">secondary endosymbiont of Heteropsylla cubana</name>
    <dbReference type="NCBI Taxonomy" id="134287"/>
    <lineage>
        <taxon>Bacteria</taxon>
        <taxon>Pseudomonadati</taxon>
        <taxon>Pseudomonadota</taxon>
        <taxon>Gammaproteobacteria</taxon>
        <taxon>Enterobacterales</taxon>
        <taxon>Enterobacteriaceae</taxon>
        <taxon>aphid secondary symbionts</taxon>
    </lineage>
</organism>
<dbReference type="GO" id="GO:0005737">
    <property type="term" value="C:cytoplasm"/>
    <property type="evidence" value="ECO:0007669"/>
    <property type="project" value="UniProtKB-SubCell"/>
</dbReference>
<dbReference type="EMBL" id="CP003547">
    <property type="protein sequence ID" value="AFP85699.1"/>
    <property type="molecule type" value="Genomic_DNA"/>
</dbReference>
<proteinExistence type="inferred from homology"/>
<comment type="similarity">
    <text evidence="1 7">Belongs to the methyltransferase superfamily. RsmH family.</text>
</comment>
<dbReference type="EC" id="2.1.1.199" evidence="7"/>
<keyword evidence="3 7" id="KW-0698">rRNA processing</keyword>
<keyword evidence="4 7" id="KW-0489">Methyltransferase</keyword>
<evidence type="ECO:0000256" key="2">
    <source>
        <dbReference type="ARBA" id="ARBA00022490"/>
    </source>
</evidence>
<dbReference type="FunFam" id="1.10.150.170:FF:000001">
    <property type="entry name" value="Ribosomal RNA small subunit methyltransferase H"/>
    <property type="match status" value="1"/>
</dbReference>
<dbReference type="PIRSF" id="PIRSF004486">
    <property type="entry name" value="MraW"/>
    <property type="match status" value="1"/>
</dbReference>
<gene>
    <name evidence="7" type="primary">rsmH</name>
    <name evidence="8" type="ORF">A35E_00404</name>
</gene>
<dbReference type="Gene3D" id="3.40.50.150">
    <property type="entry name" value="Vaccinia Virus protein VP39"/>
    <property type="match status" value="1"/>
</dbReference>
<evidence type="ECO:0000256" key="3">
    <source>
        <dbReference type="ARBA" id="ARBA00022552"/>
    </source>
</evidence>
<name>J3Z5R6_9ENTR</name>
<keyword evidence="2 7" id="KW-0963">Cytoplasm</keyword>
<dbReference type="PANTHER" id="PTHR11265">
    <property type="entry name" value="S-ADENOSYL-METHYLTRANSFERASE MRAW"/>
    <property type="match status" value="1"/>
</dbReference>
<comment type="catalytic activity">
    <reaction evidence="7">
        <text>cytidine(1402) in 16S rRNA + S-adenosyl-L-methionine = N(4)-methylcytidine(1402) in 16S rRNA + S-adenosyl-L-homocysteine + H(+)</text>
        <dbReference type="Rhea" id="RHEA:42928"/>
        <dbReference type="Rhea" id="RHEA-COMP:10286"/>
        <dbReference type="Rhea" id="RHEA-COMP:10287"/>
        <dbReference type="ChEBI" id="CHEBI:15378"/>
        <dbReference type="ChEBI" id="CHEBI:57856"/>
        <dbReference type="ChEBI" id="CHEBI:59789"/>
        <dbReference type="ChEBI" id="CHEBI:74506"/>
        <dbReference type="ChEBI" id="CHEBI:82748"/>
        <dbReference type="EC" id="2.1.1.199"/>
    </reaction>
</comment>
<evidence type="ECO:0000256" key="4">
    <source>
        <dbReference type="ARBA" id="ARBA00022603"/>
    </source>
</evidence>
<keyword evidence="9" id="KW-1185">Reference proteome</keyword>
<evidence type="ECO:0000256" key="5">
    <source>
        <dbReference type="ARBA" id="ARBA00022679"/>
    </source>
</evidence>
<keyword evidence="5 7" id="KW-0808">Transferase</keyword>
<evidence type="ECO:0000256" key="1">
    <source>
        <dbReference type="ARBA" id="ARBA00010396"/>
    </source>
</evidence>
<comment type="function">
    <text evidence="7">Specifically methylates the N4 position of cytidine in position 1402 (C1402) of 16S rRNA.</text>
</comment>
<comment type="subcellular location">
    <subcellularLocation>
        <location evidence="7">Cytoplasm</location>
    </subcellularLocation>
</comment>
<evidence type="ECO:0000256" key="7">
    <source>
        <dbReference type="HAMAP-Rule" id="MF_01007"/>
    </source>
</evidence>
<dbReference type="InterPro" id="IPR002903">
    <property type="entry name" value="RsmH"/>
</dbReference>
<dbReference type="SUPFAM" id="SSF53335">
    <property type="entry name" value="S-adenosyl-L-methionine-dependent methyltransferases"/>
    <property type="match status" value="1"/>
</dbReference>
<dbReference type="InterPro" id="IPR023397">
    <property type="entry name" value="SAM-dep_MeTrfase_MraW_recog"/>
</dbReference>
<feature type="binding site" evidence="7">
    <location>
        <begin position="35"/>
        <end position="37"/>
    </location>
    <ligand>
        <name>S-adenosyl-L-methionine</name>
        <dbReference type="ChEBI" id="CHEBI:59789"/>
    </ligand>
</feature>
<dbReference type="RefSeq" id="WP_014888996.1">
    <property type="nucleotide sequence ID" value="NC_018420.1"/>
</dbReference>